<dbReference type="InterPro" id="IPR023867">
    <property type="entry name" value="Sulphatase_maturase_rSAM"/>
</dbReference>
<dbReference type="PANTHER" id="PTHR43273:SF8">
    <property type="entry name" value="RADICAL SAM DOMAIN PROTEIN"/>
    <property type="match status" value="1"/>
</dbReference>
<reference evidence="8" key="2">
    <citation type="submission" date="2021-04" db="EMBL/GenBank/DDBJ databases">
        <authorList>
            <person name="Gilroy R."/>
        </authorList>
    </citation>
    <scope>NUCLEOTIDE SEQUENCE</scope>
    <source>
        <strain evidence="8">ChiW7-2402</strain>
    </source>
</reference>
<dbReference type="Gene3D" id="3.20.20.70">
    <property type="entry name" value="Aldolase class I"/>
    <property type="match status" value="1"/>
</dbReference>
<dbReference type="InterPro" id="IPR000385">
    <property type="entry name" value="MoaA_NifB_PqqE_Fe-S-bd_CS"/>
</dbReference>
<name>A0A9D2G336_9FIRM</name>
<keyword evidence="4" id="KW-0479">Metal-binding</keyword>
<dbReference type="NCBIfam" id="TIGR03974">
    <property type="entry name" value="rSAM_six_Cys"/>
    <property type="match status" value="1"/>
</dbReference>
<dbReference type="SFLD" id="SFLDG01384">
    <property type="entry name" value="thioether_bond_formation_requi"/>
    <property type="match status" value="1"/>
</dbReference>
<dbReference type="GO" id="GO:0051539">
    <property type="term" value="F:4 iron, 4 sulfur cluster binding"/>
    <property type="evidence" value="ECO:0007669"/>
    <property type="project" value="UniProtKB-KW"/>
</dbReference>
<comment type="caution">
    <text evidence="8">The sequence shown here is derived from an EMBL/GenBank/DDBJ whole genome shotgun (WGS) entry which is preliminary data.</text>
</comment>
<dbReference type="PROSITE" id="PS51918">
    <property type="entry name" value="RADICAL_SAM"/>
    <property type="match status" value="1"/>
</dbReference>
<dbReference type="Pfam" id="PF13186">
    <property type="entry name" value="SPASM"/>
    <property type="match status" value="1"/>
</dbReference>
<accession>A0A9D2G336</accession>
<dbReference type="PANTHER" id="PTHR43273">
    <property type="entry name" value="ANAEROBIC SULFATASE-MATURATING ENZYME HOMOLOG ASLB-RELATED"/>
    <property type="match status" value="1"/>
</dbReference>
<keyword evidence="5" id="KW-0408">Iron</keyword>
<evidence type="ECO:0000256" key="1">
    <source>
        <dbReference type="ARBA" id="ARBA00001966"/>
    </source>
</evidence>
<reference evidence="8" key="1">
    <citation type="journal article" date="2021" name="PeerJ">
        <title>Extensive microbial diversity within the chicken gut microbiome revealed by metagenomics and culture.</title>
        <authorList>
            <person name="Gilroy R."/>
            <person name="Ravi A."/>
            <person name="Getino M."/>
            <person name="Pursley I."/>
            <person name="Horton D.L."/>
            <person name="Alikhan N.F."/>
            <person name="Baker D."/>
            <person name="Gharbi K."/>
            <person name="Hall N."/>
            <person name="Watson M."/>
            <person name="Adriaenssens E.M."/>
            <person name="Foster-Nyarko E."/>
            <person name="Jarju S."/>
            <person name="Secka A."/>
            <person name="Antonio M."/>
            <person name="Oren A."/>
            <person name="Chaudhuri R.R."/>
            <person name="La Ragione R."/>
            <person name="Hildebrand F."/>
            <person name="Pallen M.J."/>
        </authorList>
    </citation>
    <scope>NUCLEOTIDE SEQUENCE</scope>
    <source>
        <strain evidence="8">ChiW7-2402</strain>
    </source>
</reference>
<organism evidence="8 9">
    <name type="scientific">Candidatus Gallimonas intestinavium</name>
    <dbReference type="NCBI Taxonomy" id="2838603"/>
    <lineage>
        <taxon>Bacteria</taxon>
        <taxon>Bacillati</taxon>
        <taxon>Bacillota</taxon>
        <taxon>Clostridia</taxon>
        <taxon>Candidatus Gallimonas</taxon>
    </lineage>
</organism>
<dbReference type="InterPro" id="IPR058240">
    <property type="entry name" value="rSAM_sf"/>
</dbReference>
<evidence type="ECO:0000256" key="5">
    <source>
        <dbReference type="ARBA" id="ARBA00023004"/>
    </source>
</evidence>
<dbReference type="InterPro" id="IPR024025">
    <property type="entry name" value="SCIFF_rSAM_maturase"/>
</dbReference>
<dbReference type="AlphaFoldDB" id="A0A9D2G336"/>
<dbReference type="Proteomes" id="UP000824102">
    <property type="component" value="Unassembled WGS sequence"/>
</dbReference>
<dbReference type="SFLD" id="SFLDG01067">
    <property type="entry name" value="SPASM/twitch_domain_containing"/>
    <property type="match status" value="1"/>
</dbReference>
<dbReference type="GO" id="GO:0046872">
    <property type="term" value="F:metal ion binding"/>
    <property type="evidence" value="ECO:0007669"/>
    <property type="project" value="UniProtKB-KW"/>
</dbReference>
<dbReference type="SFLD" id="SFLDS00029">
    <property type="entry name" value="Radical_SAM"/>
    <property type="match status" value="1"/>
</dbReference>
<evidence type="ECO:0000256" key="2">
    <source>
        <dbReference type="ARBA" id="ARBA00022485"/>
    </source>
</evidence>
<dbReference type="InterPro" id="IPR023885">
    <property type="entry name" value="4Fe4S-binding_SPASM_dom"/>
</dbReference>
<comment type="cofactor">
    <cofactor evidence="1">
        <name>[4Fe-4S] cluster</name>
        <dbReference type="ChEBI" id="CHEBI:49883"/>
    </cofactor>
</comment>
<dbReference type="EMBL" id="DXBB01000035">
    <property type="protein sequence ID" value="HIZ72298.1"/>
    <property type="molecule type" value="Genomic_DNA"/>
</dbReference>
<dbReference type="PROSITE" id="PS01305">
    <property type="entry name" value="MOAA_NIFB_PQQE"/>
    <property type="match status" value="1"/>
</dbReference>
<dbReference type="CDD" id="cd01335">
    <property type="entry name" value="Radical_SAM"/>
    <property type="match status" value="1"/>
</dbReference>
<dbReference type="SFLD" id="SFLDG01386">
    <property type="entry name" value="main_SPASM_domain-containing"/>
    <property type="match status" value="1"/>
</dbReference>
<dbReference type="GO" id="GO:0016491">
    <property type="term" value="F:oxidoreductase activity"/>
    <property type="evidence" value="ECO:0007669"/>
    <property type="project" value="InterPro"/>
</dbReference>
<proteinExistence type="predicted"/>
<evidence type="ECO:0000256" key="4">
    <source>
        <dbReference type="ARBA" id="ARBA00022723"/>
    </source>
</evidence>
<dbReference type="InterPro" id="IPR013785">
    <property type="entry name" value="Aldolase_TIM"/>
</dbReference>
<evidence type="ECO:0000256" key="3">
    <source>
        <dbReference type="ARBA" id="ARBA00022691"/>
    </source>
</evidence>
<sequence length="435" mass="49619">MIHIFSYHDHYYIYDVGSGSLHECDEKTARVLDGDTTDVSDEELKAILEDAEALKERGLLYKEEVKAYPMKSHEVKALCLHVSHDCNLRCKYCFADEGAYHSKREVMSRETAFAAIDFLLRESGQRKVLEVDFFGGEPLMNLGVVKDTVYYAKEQAAKLGKRFLFTTTTNGLLLDDETIRFFNEEMENVVLSLDGRPEVHDAVRKTVNGKGSFDLVIEKIKTFVRSRGDKHYYVRGTFTAKNLDFSKDVLFLADQGFDSISMEPVVTDIPELQIKEEHLPRIEKEYENLCEAYLEREEKGEGFNFFHFNIDLEGGPCLQKRVSACGAGNEYFSVVPNGDIYPCHQFAGDSKWKMGNVFEGTLDENIRSKFAGSCLFTRKKCENCFAKFICSGGCSANNYHYNGDIEEPYAMTCAMMKKRIECAMHILAARKCREK</sequence>
<feature type="domain" description="Radical SAM core" evidence="7">
    <location>
        <begin position="72"/>
        <end position="296"/>
    </location>
</feature>
<gene>
    <name evidence="8" type="primary">scfB</name>
    <name evidence="8" type="ORF">H9964_01815</name>
</gene>
<evidence type="ECO:0000313" key="9">
    <source>
        <dbReference type="Proteomes" id="UP000824102"/>
    </source>
</evidence>
<keyword evidence="3" id="KW-0949">S-adenosyl-L-methionine</keyword>
<dbReference type="Pfam" id="PF04055">
    <property type="entry name" value="Radical_SAM"/>
    <property type="match status" value="1"/>
</dbReference>
<evidence type="ECO:0000313" key="8">
    <source>
        <dbReference type="EMBL" id="HIZ72298.1"/>
    </source>
</evidence>
<keyword evidence="6" id="KW-0411">Iron-sulfur</keyword>
<dbReference type="InterPro" id="IPR007197">
    <property type="entry name" value="rSAM"/>
</dbReference>
<dbReference type="NCBIfam" id="TIGR04085">
    <property type="entry name" value="rSAM_more_4Fe4S"/>
    <property type="match status" value="1"/>
</dbReference>
<keyword evidence="2" id="KW-0004">4Fe-4S</keyword>
<protein>
    <submittedName>
        <fullName evidence="8">Thioether cross-link-forming SCIFF peptide maturase</fullName>
    </submittedName>
</protein>
<dbReference type="SUPFAM" id="SSF102114">
    <property type="entry name" value="Radical SAM enzymes"/>
    <property type="match status" value="1"/>
</dbReference>
<evidence type="ECO:0000259" key="7">
    <source>
        <dbReference type="PROSITE" id="PS51918"/>
    </source>
</evidence>
<evidence type="ECO:0000256" key="6">
    <source>
        <dbReference type="ARBA" id="ARBA00023014"/>
    </source>
</evidence>